<dbReference type="OrthoDB" id="979513at2"/>
<protein>
    <submittedName>
        <fullName evidence="2">Uncharacterized protein</fullName>
    </submittedName>
</protein>
<dbReference type="EMBL" id="JRYR02000001">
    <property type="protein sequence ID" value="OHX67601.1"/>
    <property type="molecule type" value="Genomic_DNA"/>
</dbReference>
<evidence type="ECO:0000256" key="1">
    <source>
        <dbReference type="SAM" id="SignalP"/>
    </source>
</evidence>
<comment type="caution">
    <text evidence="2">The sequence shown here is derived from an EMBL/GenBank/DDBJ whole genome shotgun (WGS) entry which is preliminary data.</text>
</comment>
<organism evidence="2 3">
    <name type="scientific">Flammeovirga pacifica</name>
    <dbReference type="NCBI Taxonomy" id="915059"/>
    <lineage>
        <taxon>Bacteria</taxon>
        <taxon>Pseudomonadati</taxon>
        <taxon>Bacteroidota</taxon>
        <taxon>Cytophagia</taxon>
        <taxon>Cytophagales</taxon>
        <taxon>Flammeovirgaceae</taxon>
        <taxon>Flammeovirga</taxon>
    </lineage>
</organism>
<dbReference type="RefSeq" id="WP_044227450.1">
    <property type="nucleotide sequence ID" value="NZ_JRYR02000001.1"/>
</dbReference>
<feature type="signal peptide" evidence="1">
    <location>
        <begin position="1"/>
        <end position="23"/>
    </location>
</feature>
<name>A0A1S1Z2Y2_FLAPC</name>
<accession>A0A1S1Z2Y2</accession>
<dbReference type="Proteomes" id="UP000179797">
    <property type="component" value="Unassembled WGS sequence"/>
</dbReference>
<proteinExistence type="predicted"/>
<evidence type="ECO:0000313" key="3">
    <source>
        <dbReference type="Proteomes" id="UP000179797"/>
    </source>
</evidence>
<dbReference type="AlphaFoldDB" id="A0A1S1Z2Y2"/>
<keyword evidence="1" id="KW-0732">Signal</keyword>
<evidence type="ECO:0000313" key="2">
    <source>
        <dbReference type="EMBL" id="OHX67601.1"/>
    </source>
</evidence>
<sequence>MNNYFAQKLIIISFLLFSFTSFGQNNTDHLDDSERNWNDLKSYALKSQLEQLTDNEKYEILQLRITLREFVNKELEIIENLSQNLLTNFVIIEDHFRNEFFELDLHYLDYDDQHPDYKITKEEWVQFHTEKIKNYKISLYDIEIEDMYD</sequence>
<reference evidence="2 3" key="1">
    <citation type="journal article" date="2012" name="Int. J. Syst. Evol. Microbiol.">
        <title>Flammeovirga pacifica sp. nov., isolated from deep-sea sediment.</title>
        <authorList>
            <person name="Xu H."/>
            <person name="Fu Y."/>
            <person name="Yang N."/>
            <person name="Ding Z."/>
            <person name="Lai Q."/>
            <person name="Zeng R."/>
        </authorList>
    </citation>
    <scope>NUCLEOTIDE SEQUENCE [LARGE SCALE GENOMIC DNA]</scope>
    <source>
        <strain evidence="3">DSM 24597 / LMG 26175 / WPAGA1</strain>
    </source>
</reference>
<feature type="chain" id="PRO_5010313277" evidence="1">
    <location>
        <begin position="24"/>
        <end position="149"/>
    </location>
</feature>
<keyword evidence="3" id="KW-1185">Reference proteome</keyword>
<dbReference type="STRING" id="915059.NH26_15205"/>
<gene>
    <name evidence="2" type="ORF">NH26_15205</name>
</gene>